<evidence type="ECO:0000256" key="1">
    <source>
        <dbReference type="SAM" id="MobiDB-lite"/>
    </source>
</evidence>
<keyword evidence="2" id="KW-0812">Transmembrane</keyword>
<dbReference type="Gene3D" id="1.10.287.70">
    <property type="match status" value="1"/>
</dbReference>
<keyword evidence="2" id="KW-0472">Membrane</keyword>
<keyword evidence="2" id="KW-1133">Transmembrane helix</keyword>
<gene>
    <name evidence="3" type="ORF">TBIB3V08_LOCUS8669</name>
</gene>
<protein>
    <submittedName>
        <fullName evidence="3">Uncharacterized protein</fullName>
    </submittedName>
</protein>
<evidence type="ECO:0000313" key="3">
    <source>
        <dbReference type="EMBL" id="CAD7446335.1"/>
    </source>
</evidence>
<name>A0A7R9F3I9_9NEOP</name>
<dbReference type="AlphaFoldDB" id="A0A7R9F3I9"/>
<dbReference type="EMBL" id="OD567929">
    <property type="protein sequence ID" value="CAD7446335.1"/>
    <property type="molecule type" value="Genomic_DNA"/>
</dbReference>
<sequence length="120" mass="13165">MSERVGLEPPTLSTTGRGRLRAPEGGWATGAQVEVATVVSRRLTGEDVVPLPESSMHLPGVGFSRSSVRLLVLTSFYLLFLVLGASIFSAIEGPQEVQLIRQLRHMRLQFLKRHQCVPGE</sequence>
<proteinExistence type="predicted"/>
<accession>A0A7R9F3I9</accession>
<feature type="transmembrane region" description="Helical" evidence="2">
    <location>
        <begin position="70"/>
        <end position="91"/>
    </location>
</feature>
<evidence type="ECO:0000256" key="2">
    <source>
        <dbReference type="SAM" id="Phobius"/>
    </source>
</evidence>
<feature type="region of interest" description="Disordered" evidence="1">
    <location>
        <begin position="1"/>
        <end position="24"/>
    </location>
</feature>
<reference evidence="3" key="1">
    <citation type="submission" date="2020-11" db="EMBL/GenBank/DDBJ databases">
        <authorList>
            <person name="Tran Van P."/>
        </authorList>
    </citation>
    <scope>NUCLEOTIDE SEQUENCE</scope>
</reference>
<organism evidence="3">
    <name type="scientific">Timema bartmani</name>
    <dbReference type="NCBI Taxonomy" id="61472"/>
    <lineage>
        <taxon>Eukaryota</taxon>
        <taxon>Metazoa</taxon>
        <taxon>Ecdysozoa</taxon>
        <taxon>Arthropoda</taxon>
        <taxon>Hexapoda</taxon>
        <taxon>Insecta</taxon>
        <taxon>Pterygota</taxon>
        <taxon>Neoptera</taxon>
        <taxon>Polyneoptera</taxon>
        <taxon>Phasmatodea</taxon>
        <taxon>Timematodea</taxon>
        <taxon>Timematoidea</taxon>
        <taxon>Timematidae</taxon>
        <taxon>Timema</taxon>
    </lineage>
</organism>